<comment type="caution">
    <text evidence="2">The sequence shown here is derived from an EMBL/GenBank/DDBJ whole genome shotgun (WGS) entry which is preliminary data.</text>
</comment>
<proteinExistence type="predicted"/>
<sequence length="140" mass="16747">MYQNSEIYIFIVTVYTGILIGLIYDMYRAISYSFKVNKVVRVIEVSLFWTITSIVQFFILHKVNGYDLRFYNFLGVIIGLVIYFNTISKYILKLNLKIIKKIISIFKFIFSIFQGIYYAIVYPIHLIFDIIIYKVLTFRR</sequence>
<organism evidence="2 4">
    <name type="scientific">Alkalithermobacter thermoalcaliphilus JW-YL-7 = DSM 7308</name>
    <dbReference type="NCBI Taxonomy" id="1121328"/>
    <lineage>
        <taxon>Bacteria</taxon>
        <taxon>Bacillati</taxon>
        <taxon>Bacillota</taxon>
        <taxon>Clostridia</taxon>
        <taxon>Peptostreptococcales</taxon>
        <taxon>Tepidibacteraceae</taxon>
        <taxon>Alkalithermobacter</taxon>
    </lineage>
</organism>
<feature type="transmembrane region" description="Helical" evidence="1">
    <location>
        <begin position="71"/>
        <end position="92"/>
    </location>
</feature>
<dbReference type="AlphaFoldDB" id="A0A150FSL8"/>
<evidence type="ECO:0000313" key="3">
    <source>
        <dbReference type="EMBL" id="SHK69507.1"/>
    </source>
</evidence>
<name>A0A150FSL8_CLOPD</name>
<evidence type="ECO:0000256" key="1">
    <source>
        <dbReference type="SAM" id="Phobius"/>
    </source>
</evidence>
<dbReference type="NCBIfam" id="TIGR02893">
    <property type="entry name" value="spore_yabQ"/>
    <property type="match status" value="1"/>
</dbReference>
<accession>A0A150FSL8</accession>
<reference evidence="3 5" key="2">
    <citation type="submission" date="2016-11" db="EMBL/GenBank/DDBJ databases">
        <authorList>
            <person name="Varghese N."/>
            <person name="Submissions S."/>
        </authorList>
    </citation>
    <scope>NUCLEOTIDE SEQUENCE [LARGE SCALE GENOMIC DNA]</scope>
    <source>
        <strain evidence="3 5">DSM 7308</strain>
    </source>
</reference>
<evidence type="ECO:0000313" key="5">
    <source>
        <dbReference type="Proteomes" id="UP000323392"/>
    </source>
</evidence>
<reference evidence="2 4" key="1">
    <citation type="submission" date="2016-02" db="EMBL/GenBank/DDBJ databases">
        <title>Draft genome sequence for Clostridium paradoxum JW-YL-7.</title>
        <authorList>
            <person name="Utturkar S.M."/>
            <person name="Lancaster A."/>
            <person name="Poole F.L."/>
            <person name="Adams M.W."/>
            <person name="Brown S.D."/>
        </authorList>
    </citation>
    <scope>NUCLEOTIDE SEQUENCE [LARGE SCALE GENOMIC DNA]</scope>
    <source>
        <strain evidence="2 4">JW-YL-7</strain>
    </source>
</reference>
<dbReference type="Proteomes" id="UP000092605">
    <property type="component" value="Unassembled WGS sequence"/>
</dbReference>
<dbReference type="Proteomes" id="UP000323392">
    <property type="component" value="Unassembled WGS sequence"/>
</dbReference>
<keyword evidence="5" id="KW-1185">Reference proteome</keyword>
<dbReference type="OrthoDB" id="1685240at2"/>
<dbReference type="InterPro" id="IPR019074">
    <property type="entry name" value="YabQ"/>
</dbReference>
<dbReference type="EMBL" id="FRBG01000004">
    <property type="protein sequence ID" value="SHK69507.1"/>
    <property type="molecule type" value="Genomic_DNA"/>
</dbReference>
<feature type="transmembrane region" description="Helical" evidence="1">
    <location>
        <begin position="6"/>
        <end position="27"/>
    </location>
</feature>
<keyword evidence="1" id="KW-0812">Transmembrane</keyword>
<dbReference type="STRING" id="1121328.JWYL7_1669"/>
<dbReference type="PATRIC" id="fig|1121328.3.peg.1680"/>
<evidence type="ECO:0000313" key="2">
    <source>
        <dbReference type="EMBL" id="KXZ40594.1"/>
    </source>
</evidence>
<dbReference type="Pfam" id="PF09578">
    <property type="entry name" value="Spore_YabQ"/>
    <property type="match status" value="1"/>
</dbReference>
<evidence type="ECO:0000313" key="4">
    <source>
        <dbReference type="Proteomes" id="UP000092605"/>
    </source>
</evidence>
<keyword evidence="1" id="KW-0472">Membrane</keyword>
<dbReference type="RefSeq" id="WP_066071706.1">
    <property type="nucleotide sequence ID" value="NZ_FRBG01000004.1"/>
</dbReference>
<dbReference type="EMBL" id="LSFY01000001">
    <property type="protein sequence ID" value="KXZ40594.1"/>
    <property type="molecule type" value="Genomic_DNA"/>
</dbReference>
<protein>
    <submittedName>
        <fullName evidence="2">Spore cortex biosynthesis protein YabQ</fullName>
    </submittedName>
</protein>
<feature type="transmembrane region" description="Helical" evidence="1">
    <location>
        <begin position="39"/>
        <end position="59"/>
    </location>
</feature>
<gene>
    <name evidence="2" type="ORF">JWYL7_1669</name>
    <name evidence="3" type="ORF">SAMN05661008_00708</name>
</gene>
<keyword evidence="1" id="KW-1133">Transmembrane helix</keyword>
<feature type="transmembrane region" description="Helical" evidence="1">
    <location>
        <begin position="104"/>
        <end position="133"/>
    </location>
</feature>